<dbReference type="InterPro" id="IPR004299">
    <property type="entry name" value="MBOAT_fam"/>
</dbReference>
<evidence type="ECO:0000256" key="5">
    <source>
        <dbReference type="ARBA" id="ARBA00022989"/>
    </source>
</evidence>
<evidence type="ECO:0000313" key="10">
    <source>
        <dbReference type="Proteomes" id="UP001236507"/>
    </source>
</evidence>
<evidence type="ECO:0000256" key="4">
    <source>
        <dbReference type="ARBA" id="ARBA00022692"/>
    </source>
</evidence>
<keyword evidence="10" id="KW-1185">Reference proteome</keyword>
<keyword evidence="7 9" id="KW-0808">Transferase</keyword>
<keyword evidence="5 8" id="KW-1133">Transmembrane helix</keyword>
<feature type="transmembrane region" description="Helical" evidence="8">
    <location>
        <begin position="465"/>
        <end position="489"/>
    </location>
</feature>
<reference evidence="9 10" key="1">
    <citation type="submission" date="2023-05" db="EMBL/GenBank/DDBJ databases">
        <title>Novel species of genus Flectobacillus isolated from stream in China.</title>
        <authorList>
            <person name="Lu H."/>
        </authorList>
    </citation>
    <scope>NUCLEOTIDE SEQUENCE [LARGE SCALE GENOMIC DNA]</scope>
    <source>
        <strain evidence="9 10">KCTC 42575</strain>
    </source>
</reference>
<feature type="transmembrane region" description="Helical" evidence="8">
    <location>
        <begin position="6"/>
        <end position="22"/>
    </location>
</feature>
<dbReference type="Pfam" id="PF03062">
    <property type="entry name" value="MBOAT"/>
    <property type="match status" value="1"/>
</dbReference>
<dbReference type="PIRSF" id="PIRSF016636">
    <property type="entry name" value="AlgI_DltB"/>
    <property type="match status" value="1"/>
</dbReference>
<proteinExistence type="inferred from homology"/>
<keyword evidence="6 7" id="KW-0472">Membrane</keyword>
<dbReference type="EC" id="2.3.-.-" evidence="9"/>
<evidence type="ECO:0000313" key="9">
    <source>
        <dbReference type="EMBL" id="MDI9858615.1"/>
    </source>
</evidence>
<dbReference type="EMBL" id="JASHIF010000004">
    <property type="protein sequence ID" value="MDI9858615.1"/>
    <property type="molecule type" value="Genomic_DNA"/>
</dbReference>
<comment type="similarity">
    <text evidence="2 7">Belongs to the membrane-bound acyltransferase family.</text>
</comment>
<feature type="transmembrane region" description="Helical" evidence="8">
    <location>
        <begin position="29"/>
        <end position="54"/>
    </location>
</feature>
<dbReference type="PANTHER" id="PTHR13285">
    <property type="entry name" value="ACYLTRANSFERASE"/>
    <property type="match status" value="1"/>
</dbReference>
<protein>
    <submittedName>
        <fullName evidence="9">MBOAT family O-acyltransferase</fullName>
        <ecNumber evidence="9">2.3.-.-</ecNumber>
    </submittedName>
</protein>
<keyword evidence="3 7" id="KW-1003">Cell membrane</keyword>
<keyword evidence="4 8" id="KW-0812">Transmembrane</keyword>
<evidence type="ECO:0000256" key="3">
    <source>
        <dbReference type="ARBA" id="ARBA00022475"/>
    </source>
</evidence>
<evidence type="ECO:0000256" key="1">
    <source>
        <dbReference type="ARBA" id="ARBA00004651"/>
    </source>
</evidence>
<evidence type="ECO:0000256" key="7">
    <source>
        <dbReference type="PIRNR" id="PIRNR016636"/>
    </source>
</evidence>
<dbReference type="Proteomes" id="UP001236507">
    <property type="component" value="Unassembled WGS sequence"/>
</dbReference>
<name>A0ABT6Y4X7_9BACT</name>
<gene>
    <name evidence="9" type="ORF">QM524_05300</name>
</gene>
<evidence type="ECO:0000256" key="8">
    <source>
        <dbReference type="SAM" id="Phobius"/>
    </source>
</evidence>
<feature type="transmembrane region" description="Helical" evidence="8">
    <location>
        <begin position="363"/>
        <end position="384"/>
    </location>
</feature>
<evidence type="ECO:0000256" key="6">
    <source>
        <dbReference type="ARBA" id="ARBA00023136"/>
    </source>
</evidence>
<feature type="transmembrane region" description="Helical" evidence="8">
    <location>
        <begin position="74"/>
        <end position="93"/>
    </location>
</feature>
<evidence type="ECO:0000256" key="2">
    <source>
        <dbReference type="ARBA" id="ARBA00010323"/>
    </source>
</evidence>
<comment type="subcellular location">
    <subcellularLocation>
        <location evidence="1">Cell membrane</location>
        <topology evidence="1">Multi-pass membrane protein</topology>
    </subcellularLocation>
</comment>
<comment type="caution">
    <text evidence="9">The sequence shown here is derived from an EMBL/GenBank/DDBJ whole genome shotgun (WGS) entry which is preliminary data.</text>
</comment>
<dbReference type="PANTHER" id="PTHR13285:SF18">
    <property type="entry name" value="PROTEIN-CYSTEINE N-PALMITOYLTRANSFERASE RASP"/>
    <property type="match status" value="1"/>
</dbReference>
<sequence length="491" mass="57746">MLFNSIEFLVFFPIVTIGYFLLPHKFRWLWLLVASCYFYMAFVPIYMVILGFTIIVDYYAGILIEQSEGSRQKWFLVMSLIANIGVLAVFKYYNFINENITWLLKGFALQNPIPYLEILLPIGLSFHTFQAMSYTIEVYRGNQKAERHFGIYSLYVMFYPQLVAGPIERPQNVLHQFHEEHYFDYKNVTNGLKLMAWGMFKKVVIADRLAAMVGQVYDHPQGYTGLPLIIATCLFSIQIFCDFSGYSDIALGSAQVMGFELMKNFDRPYFSKTISEFWRRWHISLSTWFRDYLYISLGGNRVSKWRREFNLFIVFLVSGIWHGASWNFVIWGAIHGFYLIFANQTKGIRNKIMSSIGLNTWPIFYNILQVLTIFGLTSFAWIFFRAKDFQTASYIVSHLFTDLPHQINQLSNGEFFAKNVMLNKGELNFVMVILALIMMESVHWAQRGVHIRERLSQKPLWFRWLLYYGIIFATLFMGMYQAPAQFIYFQF</sequence>
<dbReference type="InterPro" id="IPR051085">
    <property type="entry name" value="MB_O-acyltransferase"/>
</dbReference>
<dbReference type="PIRSF" id="PIRSF500217">
    <property type="entry name" value="AlgI"/>
    <property type="match status" value="1"/>
</dbReference>
<dbReference type="GO" id="GO:0016746">
    <property type="term" value="F:acyltransferase activity"/>
    <property type="evidence" value="ECO:0007669"/>
    <property type="project" value="UniProtKB-KW"/>
</dbReference>
<dbReference type="InterPro" id="IPR024194">
    <property type="entry name" value="Ac/AlaTfrase_AlgI/DltB"/>
</dbReference>
<dbReference type="InterPro" id="IPR028362">
    <property type="entry name" value="AlgI"/>
</dbReference>
<accession>A0ABT6Y4X7</accession>
<feature type="transmembrane region" description="Helical" evidence="8">
    <location>
        <begin position="427"/>
        <end position="445"/>
    </location>
</feature>
<organism evidence="9 10">
    <name type="scientific">Flectobacillus roseus</name>
    <dbReference type="NCBI Taxonomy" id="502259"/>
    <lineage>
        <taxon>Bacteria</taxon>
        <taxon>Pseudomonadati</taxon>
        <taxon>Bacteroidota</taxon>
        <taxon>Cytophagia</taxon>
        <taxon>Cytophagales</taxon>
        <taxon>Flectobacillaceae</taxon>
        <taxon>Flectobacillus</taxon>
    </lineage>
</organism>
<dbReference type="RefSeq" id="WP_283343787.1">
    <property type="nucleotide sequence ID" value="NZ_JASHIF010000004.1"/>
</dbReference>
<keyword evidence="7 9" id="KW-0012">Acyltransferase</keyword>
<feature type="transmembrane region" description="Helical" evidence="8">
    <location>
        <begin position="311"/>
        <end position="334"/>
    </location>
</feature>